<organism evidence="2 3">
    <name type="scientific">Alteromonas mediterranea 615</name>
    <dbReference type="NCBI Taxonomy" id="1300253"/>
    <lineage>
        <taxon>Bacteria</taxon>
        <taxon>Pseudomonadati</taxon>
        <taxon>Pseudomonadota</taxon>
        <taxon>Gammaproteobacteria</taxon>
        <taxon>Alteromonadales</taxon>
        <taxon>Alteromonadaceae</taxon>
        <taxon>Alteromonas/Salinimonas group</taxon>
        <taxon>Alteromonas</taxon>
    </lineage>
</organism>
<sequence length="120" mass="13748">MLIRAINSQRRLKPYFYSQSAKVGGVGCLFGFAVAYPLFFFIASSFGIESDIPIRSYDGDTVLAVFTLCFLILCLSLYTFCALFAFIYYGIKCKKGYIDREELINIVFKGIYPKRWQRGL</sequence>
<dbReference type="EMBL" id="CP004846">
    <property type="protein sequence ID" value="AGP76874.1"/>
    <property type="molecule type" value="Genomic_DNA"/>
</dbReference>
<keyword evidence="1" id="KW-1133">Transmembrane helix</keyword>
<dbReference type="HOGENOM" id="CLU_2044752_0_0_6"/>
<dbReference type="BioCyc" id="AMAC1300253:G12YX-451-MONOMER"/>
<name>S5AC05_9ALTE</name>
<evidence type="ECO:0000256" key="1">
    <source>
        <dbReference type="SAM" id="Phobius"/>
    </source>
</evidence>
<accession>S5AC05</accession>
<keyword evidence="1" id="KW-0472">Membrane</keyword>
<dbReference type="AlphaFoldDB" id="S5AC05"/>
<dbReference type="KEGG" id="amh:I633_02860"/>
<keyword evidence="1" id="KW-0812">Transmembrane</keyword>
<reference evidence="2 3" key="1">
    <citation type="journal article" date="2013" name="Genome Biol. Evol.">
        <title>Genomic Diversity of "Deep Ecotype" Alteromonas macleodii Isolates: Evidence for Pan-Mediterranean Clonal Frames.</title>
        <authorList>
            <person name="Lopez-Perez M."/>
            <person name="Gonzaga A."/>
            <person name="Rodriguez-Valera F."/>
        </authorList>
    </citation>
    <scope>NUCLEOTIDE SEQUENCE [LARGE SCALE GENOMIC DNA]</scope>
    <source>
        <strain evidence="3">'English Channel 615'</strain>
    </source>
</reference>
<evidence type="ECO:0000313" key="2">
    <source>
        <dbReference type="EMBL" id="AGP76874.1"/>
    </source>
</evidence>
<feature type="transmembrane region" description="Helical" evidence="1">
    <location>
        <begin position="21"/>
        <end position="43"/>
    </location>
</feature>
<feature type="transmembrane region" description="Helical" evidence="1">
    <location>
        <begin position="63"/>
        <end position="91"/>
    </location>
</feature>
<dbReference type="Proteomes" id="UP000014909">
    <property type="component" value="Chromosome"/>
</dbReference>
<proteinExistence type="predicted"/>
<evidence type="ECO:0000313" key="3">
    <source>
        <dbReference type="Proteomes" id="UP000014909"/>
    </source>
</evidence>
<gene>
    <name evidence="2" type="ORF">I633_02860</name>
</gene>
<protein>
    <submittedName>
        <fullName evidence="2">Uncharacterized protein</fullName>
    </submittedName>
</protein>